<feature type="domain" description="DNA polymerase delta subunit OB-fold" evidence="6">
    <location>
        <begin position="154"/>
        <end position="281"/>
    </location>
</feature>
<comment type="similarity">
    <text evidence="2">Belongs to the DNA polymerase delta/II small subunit family.</text>
</comment>
<dbReference type="PANTHER" id="PTHR10416:SF0">
    <property type="entry name" value="DNA POLYMERASE DELTA SUBUNIT 2"/>
    <property type="match status" value="1"/>
</dbReference>
<evidence type="ECO:0000259" key="6">
    <source>
        <dbReference type="Pfam" id="PF18018"/>
    </source>
</evidence>
<dbReference type="Gene3D" id="2.40.50.430">
    <property type="match status" value="1"/>
</dbReference>
<comment type="caution">
    <text evidence="7">The sequence shown here is derived from an EMBL/GenBank/DDBJ whole genome shotgun (WGS) entry which is preliminary data.</text>
</comment>
<organism evidence="7 8">
    <name type="scientific">Lactuca sativa</name>
    <name type="common">Garden lettuce</name>
    <dbReference type="NCBI Taxonomy" id="4236"/>
    <lineage>
        <taxon>Eukaryota</taxon>
        <taxon>Viridiplantae</taxon>
        <taxon>Streptophyta</taxon>
        <taxon>Embryophyta</taxon>
        <taxon>Tracheophyta</taxon>
        <taxon>Spermatophyta</taxon>
        <taxon>Magnoliopsida</taxon>
        <taxon>eudicotyledons</taxon>
        <taxon>Gunneridae</taxon>
        <taxon>Pentapetalae</taxon>
        <taxon>asterids</taxon>
        <taxon>campanulids</taxon>
        <taxon>Asterales</taxon>
        <taxon>Asteraceae</taxon>
        <taxon>Cichorioideae</taxon>
        <taxon>Cichorieae</taxon>
        <taxon>Lactucinae</taxon>
        <taxon>Lactuca</taxon>
    </lineage>
</organism>
<dbReference type="FunFam" id="3.60.21.50:FF:000002">
    <property type="entry name" value="DNA polymerase delta small subunit"/>
    <property type="match status" value="1"/>
</dbReference>
<dbReference type="CDD" id="cd07387">
    <property type="entry name" value="MPP_PolD2_C"/>
    <property type="match status" value="1"/>
</dbReference>
<dbReference type="Proteomes" id="UP000235145">
    <property type="component" value="Unassembled WGS sequence"/>
</dbReference>
<evidence type="ECO:0000313" key="8">
    <source>
        <dbReference type="Proteomes" id="UP000235145"/>
    </source>
</evidence>
<dbReference type="PANTHER" id="PTHR10416">
    <property type="entry name" value="DNA POLYMERASE DELTA SUBUNIT 2"/>
    <property type="match status" value="1"/>
</dbReference>
<sequence>MINIVIGKLDNNTKNWRCGVSNPVPLACKASALPCELHPHIDVFFDLGLDILDNIPNVFLFQTSSSPQIPNAFCSRLPSLNNPPCREFTADLLSLLDAGALSLQFFFWLVSTALPTIAMTPMDIETETLDRRQSLYRSMDEMFEIQKEMYKGQQYSQIYYIRLHLIRTLIYSLLPNWKPHLPVCTVLGLEKGKECIVVGTLYKHMKLKPTILSEYSKERSVTPLVTPDNFVHEDDNLVLEDESGRVNLKGSVLSPSVYVTGNVVALHGKETNSGDFLVEDILEAGLPPQLDLPNKSGEDKYVVLVSGLNVGSSSSNPLQLQLLVDHITGHLGDKKEQQSAAEIVQVVVAGNSVKIDHSLLNGQNLGSKDQSKLYEPLKELDIFLTQIAASMPIDIMPGYNDPANFALPQQPLNRCLFRGSSAYNTLRSCTNPHLFDVDNVRFLGTSGQNIDDLEKYSEAKDKLEFMERTLRWRHLAPTAPNTLGCYPFTDRDPFFIESCPHVYFVGNQDKYATRIVKGSEGQVVRVICVPKFSETGVAVMVNLKNLECHTLSFGTDI</sequence>
<evidence type="ECO:0000256" key="2">
    <source>
        <dbReference type="ARBA" id="ARBA00006035"/>
    </source>
</evidence>
<dbReference type="InterPro" id="IPR041863">
    <property type="entry name" value="PolD2_C"/>
</dbReference>
<dbReference type="GO" id="GO:1902969">
    <property type="term" value="P:mitotic DNA replication"/>
    <property type="evidence" value="ECO:0007669"/>
    <property type="project" value="UniProtKB-ARBA"/>
</dbReference>
<protein>
    <recommendedName>
        <fullName evidence="9">DNA polymerase alpha/delta/epsilon subunit B domain-containing protein</fullName>
    </recommendedName>
</protein>
<dbReference type="InterPro" id="IPR024826">
    <property type="entry name" value="DNA_pol_delta/II_ssu"/>
</dbReference>
<dbReference type="GO" id="GO:0003677">
    <property type="term" value="F:DNA binding"/>
    <property type="evidence" value="ECO:0007669"/>
    <property type="project" value="InterPro"/>
</dbReference>
<feature type="domain" description="DNA polymerase alpha/delta/epsilon subunit B" evidence="5">
    <location>
        <begin position="302"/>
        <end position="512"/>
    </location>
</feature>
<dbReference type="GO" id="GO:0006271">
    <property type="term" value="P:DNA strand elongation involved in DNA replication"/>
    <property type="evidence" value="ECO:0000318"/>
    <property type="project" value="GO_Central"/>
</dbReference>
<evidence type="ECO:0000256" key="1">
    <source>
        <dbReference type="ARBA" id="ARBA00004123"/>
    </source>
</evidence>
<keyword evidence="4" id="KW-0539">Nucleus</keyword>
<evidence type="ECO:0000256" key="3">
    <source>
        <dbReference type="ARBA" id="ARBA00022705"/>
    </source>
</evidence>
<keyword evidence="3" id="KW-0235">DNA replication</keyword>
<dbReference type="EMBL" id="NBSK02000005">
    <property type="protein sequence ID" value="KAJ0207453.1"/>
    <property type="molecule type" value="Genomic_DNA"/>
</dbReference>
<dbReference type="Pfam" id="PF04042">
    <property type="entry name" value="DNA_pol_E_B"/>
    <property type="match status" value="1"/>
</dbReference>
<dbReference type="InterPro" id="IPR040663">
    <property type="entry name" value="DNA_pol_D_N"/>
</dbReference>
<accession>A0A9R1VLV7</accession>
<evidence type="ECO:0000259" key="5">
    <source>
        <dbReference type="Pfam" id="PF04042"/>
    </source>
</evidence>
<gene>
    <name evidence="7" type="ORF">LSAT_V11C500288870</name>
</gene>
<evidence type="ECO:0000256" key="4">
    <source>
        <dbReference type="ARBA" id="ARBA00023242"/>
    </source>
</evidence>
<proteinExistence type="inferred from homology"/>
<keyword evidence="8" id="KW-1185">Reference proteome</keyword>
<comment type="subcellular location">
    <subcellularLocation>
        <location evidence="1">Nucleus</location>
    </subcellularLocation>
</comment>
<dbReference type="InterPro" id="IPR007185">
    <property type="entry name" value="DNA_pol_a/d/e_bsu"/>
</dbReference>
<dbReference type="Pfam" id="PF18018">
    <property type="entry name" value="DNA_pol_D_N"/>
    <property type="match status" value="1"/>
</dbReference>
<dbReference type="Gene3D" id="3.60.21.50">
    <property type="match status" value="1"/>
</dbReference>
<name>A0A9R1VLV7_LACSA</name>
<reference evidence="7 8" key="1">
    <citation type="journal article" date="2017" name="Nat. Commun.">
        <title>Genome assembly with in vitro proximity ligation data and whole-genome triplication in lettuce.</title>
        <authorList>
            <person name="Reyes-Chin-Wo S."/>
            <person name="Wang Z."/>
            <person name="Yang X."/>
            <person name="Kozik A."/>
            <person name="Arikit S."/>
            <person name="Song C."/>
            <person name="Xia L."/>
            <person name="Froenicke L."/>
            <person name="Lavelle D.O."/>
            <person name="Truco M.J."/>
            <person name="Xia R."/>
            <person name="Zhu S."/>
            <person name="Xu C."/>
            <person name="Xu H."/>
            <person name="Xu X."/>
            <person name="Cox K."/>
            <person name="Korf I."/>
            <person name="Meyers B.C."/>
            <person name="Michelmore R.W."/>
        </authorList>
    </citation>
    <scope>NUCLEOTIDE SEQUENCE [LARGE SCALE GENOMIC DNA]</scope>
    <source>
        <strain evidence="8">cv. Salinas</strain>
        <tissue evidence="7">Seedlings</tissue>
    </source>
</reference>
<dbReference type="GO" id="GO:0043625">
    <property type="term" value="C:delta DNA polymerase complex"/>
    <property type="evidence" value="ECO:0000318"/>
    <property type="project" value="GO_Central"/>
</dbReference>
<evidence type="ECO:0008006" key="9">
    <source>
        <dbReference type="Google" id="ProtNLM"/>
    </source>
</evidence>
<dbReference type="AlphaFoldDB" id="A0A9R1VLV7"/>
<evidence type="ECO:0000313" key="7">
    <source>
        <dbReference type="EMBL" id="KAJ0207453.1"/>
    </source>
</evidence>